<comment type="caution">
    <text evidence="1">The sequence shown here is derived from an EMBL/GenBank/DDBJ whole genome shotgun (WGS) entry which is preliminary data.</text>
</comment>
<accession>A0A232EDD1</accession>
<reference evidence="1 2" key="1">
    <citation type="journal article" date="2017" name="Curr. Biol.">
        <title>The Evolution of Venom by Co-option of Single-Copy Genes.</title>
        <authorList>
            <person name="Martinson E.O."/>
            <person name="Mrinalini"/>
            <person name="Kelkar Y.D."/>
            <person name="Chang C.H."/>
            <person name="Werren J.H."/>
        </authorList>
    </citation>
    <scope>NUCLEOTIDE SEQUENCE [LARGE SCALE GENOMIC DNA]</scope>
    <source>
        <strain evidence="1 2">Alberta</strain>
        <tissue evidence="1">Whole body</tissue>
    </source>
</reference>
<name>A0A232EDD1_9HYME</name>
<dbReference type="Proteomes" id="UP000215335">
    <property type="component" value="Unassembled WGS sequence"/>
</dbReference>
<keyword evidence="2" id="KW-1185">Reference proteome</keyword>
<evidence type="ECO:0000313" key="1">
    <source>
        <dbReference type="EMBL" id="OXU16345.1"/>
    </source>
</evidence>
<gene>
    <name evidence="1" type="ORF">TSAR_014742</name>
</gene>
<proteinExistence type="predicted"/>
<evidence type="ECO:0000313" key="2">
    <source>
        <dbReference type="Proteomes" id="UP000215335"/>
    </source>
</evidence>
<organism evidence="1 2">
    <name type="scientific">Trichomalopsis sarcophagae</name>
    <dbReference type="NCBI Taxonomy" id="543379"/>
    <lineage>
        <taxon>Eukaryota</taxon>
        <taxon>Metazoa</taxon>
        <taxon>Ecdysozoa</taxon>
        <taxon>Arthropoda</taxon>
        <taxon>Hexapoda</taxon>
        <taxon>Insecta</taxon>
        <taxon>Pterygota</taxon>
        <taxon>Neoptera</taxon>
        <taxon>Endopterygota</taxon>
        <taxon>Hymenoptera</taxon>
        <taxon>Apocrita</taxon>
        <taxon>Proctotrupomorpha</taxon>
        <taxon>Chalcidoidea</taxon>
        <taxon>Pteromalidae</taxon>
        <taxon>Pteromalinae</taxon>
        <taxon>Trichomalopsis</taxon>
    </lineage>
</organism>
<dbReference type="AlphaFoldDB" id="A0A232EDD1"/>
<dbReference type="EMBL" id="NNAY01006954">
    <property type="protein sequence ID" value="OXU16345.1"/>
    <property type="molecule type" value="Genomic_DNA"/>
</dbReference>
<sequence>MALGVNGNTSDYIWKIEAGRDRTVRGALSEWSTGNYQILCDAMSNECTLIGLDFSLQISQENIKRSRNGAFLGYSSSGNEKYANLCQNCSRAVHYANTVTILYQSVPIFCQSVTNCAGHMANCASIVPNCAINVSNVQNVHVFVQLCHNFDTDWHSLAQIWHSFGTVWHTHRFHLMFLLSKSTEKHACQMNRAVTLHSNWPVGLASA</sequence>
<protein>
    <submittedName>
        <fullName evidence="1">Uncharacterized protein</fullName>
    </submittedName>
</protein>